<accession>A0A847S2M7</accession>
<keyword evidence="3" id="KW-1185">Reference proteome</keyword>
<proteinExistence type="predicted"/>
<dbReference type="RefSeq" id="WP_168873305.1">
    <property type="nucleotide sequence ID" value="NZ_JABAIA010000003.1"/>
</dbReference>
<dbReference type="AlphaFoldDB" id="A0A847S2M7"/>
<dbReference type="InterPro" id="IPR008030">
    <property type="entry name" value="NmrA-like"/>
</dbReference>
<organism evidence="2 3">
    <name type="scientific">Chitinophaga varians</name>
    <dbReference type="NCBI Taxonomy" id="2202339"/>
    <lineage>
        <taxon>Bacteria</taxon>
        <taxon>Pseudomonadati</taxon>
        <taxon>Bacteroidota</taxon>
        <taxon>Chitinophagia</taxon>
        <taxon>Chitinophagales</taxon>
        <taxon>Chitinophagaceae</taxon>
        <taxon>Chitinophaga</taxon>
    </lineage>
</organism>
<evidence type="ECO:0000313" key="3">
    <source>
        <dbReference type="Proteomes" id="UP000570474"/>
    </source>
</evidence>
<protein>
    <submittedName>
        <fullName evidence="2">NAD(P)H-binding protein</fullName>
    </submittedName>
</protein>
<dbReference type="Proteomes" id="UP000570474">
    <property type="component" value="Unassembled WGS sequence"/>
</dbReference>
<dbReference type="Pfam" id="PF05368">
    <property type="entry name" value="NmrA"/>
    <property type="match status" value="1"/>
</dbReference>
<dbReference type="InterPro" id="IPR051604">
    <property type="entry name" value="Ergot_Alk_Oxidoreductase"/>
</dbReference>
<dbReference type="PANTHER" id="PTHR43162:SF1">
    <property type="entry name" value="PRESTALK A DIFFERENTIATION PROTEIN A"/>
    <property type="match status" value="1"/>
</dbReference>
<name>A0A847S2M7_9BACT</name>
<reference evidence="2 3" key="1">
    <citation type="submission" date="2020-04" db="EMBL/GenBank/DDBJ databases">
        <authorList>
            <person name="Yin C."/>
        </authorList>
    </citation>
    <scope>NUCLEOTIDE SEQUENCE [LARGE SCALE GENOMIC DNA]</scope>
    <source>
        <strain evidence="2 3">Ae27</strain>
    </source>
</reference>
<comment type="caution">
    <text evidence="2">The sequence shown here is derived from an EMBL/GenBank/DDBJ whole genome shotgun (WGS) entry which is preliminary data.</text>
</comment>
<sequence length="298" mass="32320">MKKTIALLGATGKVGSKISELLLKDGFSLKLIAQTDSKLKRFKDMGAEVIPADITDVNALTEAFRNADGAYVMTPPDFGAASYRVFQRQVGDAVIESVKKSGIKYIVNLSSCGGHMHEGNGLIGGLAEQEVKLNQLKDVNVLHLRPAYFLDNMLLNAQLIKQMGINGTTADADHEIPMVATKDIAAVAAAYLNKLDFDGKSVRAILGQRNYSFKEITGIIGKAIGKPELQYIQFPVEQSIQAMVEQGLSADVAKDITGMENSLKTGVMNYEKRTAENTTPTSAEVFIQEAFLPLYNSL</sequence>
<dbReference type="PANTHER" id="PTHR43162">
    <property type="match status" value="1"/>
</dbReference>
<dbReference type="SUPFAM" id="SSF51735">
    <property type="entry name" value="NAD(P)-binding Rossmann-fold domains"/>
    <property type="match status" value="1"/>
</dbReference>
<dbReference type="Gene3D" id="3.40.50.720">
    <property type="entry name" value="NAD(P)-binding Rossmann-like Domain"/>
    <property type="match status" value="1"/>
</dbReference>
<dbReference type="InterPro" id="IPR036291">
    <property type="entry name" value="NAD(P)-bd_dom_sf"/>
</dbReference>
<gene>
    <name evidence="2" type="ORF">HGH92_23740</name>
</gene>
<evidence type="ECO:0000313" key="2">
    <source>
        <dbReference type="EMBL" id="NLR67338.1"/>
    </source>
</evidence>
<feature type="domain" description="NmrA-like" evidence="1">
    <location>
        <begin position="1"/>
        <end position="262"/>
    </location>
</feature>
<dbReference type="EMBL" id="JABAIA010000003">
    <property type="protein sequence ID" value="NLR67338.1"/>
    <property type="molecule type" value="Genomic_DNA"/>
</dbReference>
<dbReference type="Gene3D" id="3.90.25.10">
    <property type="entry name" value="UDP-galactose 4-epimerase, domain 1"/>
    <property type="match status" value="1"/>
</dbReference>
<evidence type="ECO:0000259" key="1">
    <source>
        <dbReference type="Pfam" id="PF05368"/>
    </source>
</evidence>